<feature type="transmembrane region" description="Helical" evidence="1">
    <location>
        <begin position="1029"/>
        <end position="1056"/>
    </location>
</feature>
<name>A0A1V8M0K7_9GAMM</name>
<reference evidence="2 3" key="1">
    <citation type="submission" date="2015-12" db="EMBL/GenBank/DDBJ databases">
        <authorList>
            <person name="Shamseldin A."/>
            <person name="Moawad H."/>
            <person name="Abd El-Rahim W.M."/>
            <person name="Sadowsky M.J."/>
        </authorList>
    </citation>
    <scope>NUCLEOTIDE SEQUENCE [LARGE SCALE GENOMIC DNA]</scope>
    <source>
        <strain evidence="2 3">WF1</strain>
    </source>
</reference>
<dbReference type="STRING" id="1420851.AU255_19040"/>
<dbReference type="InterPro" id="IPR027463">
    <property type="entry name" value="AcrB_DN_DC_subdom"/>
</dbReference>
<accession>A0A1V8M0K7</accession>
<sequence>MFVFILSISLGVLALIYTPREEEPQIVVPMANVLVTAPGLTARQIEKQVTQPLEKLLTQIAGIENVYSRTINGRTIVTLRFFVGEDREDSLLNVYSKLYSNQDKIPAVVTNWLVKPVEVDDVPILVAGLWSDNPDLYGDYELRRFADELTVELQQITDTNQINVTGGRQRTLQVLLNPQSMMARQTTALDVALAIQAANQLINAGIVTVNNTAIQLEAGDFITSVEQLRKLVVNRVNGIPVYLTDIAKIKDGPAETDHYNWLSFATAHPLADEFSADYPLVTLAIGKKRGANAVTVAENVHQKLQKLSQQLLPPEVHIEILRDYGQTADDKVNNLVSSLGFAISTVVLFIAIFLGWRPALVVGLAIPICYGATLMLDMAFGYTINRVTLFALILALGLLVDDPITGIDNIERFMRQGNGSLQERIVAAMAEIRPALLMSTLTIILAFIPLAFITGMMGPYMAPMAFNVPVAVMSSTVVAFIVTPWLASKALKPTAETVIANAKPGLYERLVAPCIASRKTAWSLILLMLGLFLITAILPVLRMVPLKLLPFDNKDEMQIIIDMPEYSSLEQTAAVTRQATQLAAQLPEIAAQAAYVGVPSPIDFNGLVRQYDYRVAPNMADIRLTLAPKAQREHQSHPILMRLRALLKPLNNNGISVKVVEVPPGPPVVSTLVAELYGDTLTNYAQQRQAAEIVMQRLAQEPFVVDIDSSLESAQTRWRFQTDKEKAALSGITTQTLAQTLSLANQGFVAGYFNLERELQPIPIQVRLPEYARSSQQAFGELPLKAQSLFGSTMISLVELGEFVESEADQAIYHKDLKPVVYVMAELEGRTPAEVIADVSADLNNSTNTAPDWQHRTFFNSGGGIPWKLPDGVNISWGGEGEWKITVEVFRDMGLAFAFALVGIFFVLRLQTGSATLSLIIMSAIPLTVIGIMPGFWLLNQFGERFINGSPNPVLFTATAMIGMIALAGIVVRNSLILVEFITQARNEGLALRDALLKAGTIRMRPVLLTAGTTLLGNIVIALDPVFSGLAIAIIFGIIGSTLFTLFVIPTVYYLIYTDTEQ</sequence>
<dbReference type="AlphaFoldDB" id="A0A1V8M0K7"/>
<evidence type="ECO:0000313" key="2">
    <source>
        <dbReference type="EMBL" id="OQK15079.1"/>
    </source>
</evidence>
<dbReference type="Proteomes" id="UP000191980">
    <property type="component" value="Unassembled WGS sequence"/>
</dbReference>
<dbReference type="Gene3D" id="3.30.70.1440">
    <property type="entry name" value="Multidrug efflux transporter AcrB pore domain"/>
    <property type="match status" value="1"/>
</dbReference>
<keyword evidence="3" id="KW-1185">Reference proteome</keyword>
<gene>
    <name evidence="2" type="ORF">AU255_19040</name>
</gene>
<feature type="transmembrane region" description="Helical" evidence="1">
    <location>
        <begin position="893"/>
        <end position="910"/>
    </location>
</feature>
<evidence type="ECO:0000256" key="1">
    <source>
        <dbReference type="SAM" id="Phobius"/>
    </source>
</evidence>
<dbReference type="SUPFAM" id="SSF82866">
    <property type="entry name" value="Multidrug efflux transporter AcrB transmembrane domain"/>
    <property type="match status" value="2"/>
</dbReference>
<dbReference type="GO" id="GO:0005886">
    <property type="term" value="C:plasma membrane"/>
    <property type="evidence" value="ECO:0007669"/>
    <property type="project" value="TreeGrafter"/>
</dbReference>
<feature type="transmembrane region" description="Helical" evidence="1">
    <location>
        <begin position="521"/>
        <end position="541"/>
    </location>
</feature>
<keyword evidence="1" id="KW-1133">Transmembrane helix</keyword>
<dbReference type="Gene3D" id="3.30.70.1320">
    <property type="entry name" value="Multidrug efflux transporter AcrB pore domain like"/>
    <property type="match status" value="1"/>
</dbReference>
<dbReference type="OrthoDB" id="9757940at2"/>
<dbReference type="Gene3D" id="3.30.70.1430">
    <property type="entry name" value="Multidrug efflux transporter AcrB pore domain"/>
    <property type="match status" value="2"/>
</dbReference>
<protein>
    <submittedName>
        <fullName evidence="2">Acriflavine resistance protein B</fullName>
    </submittedName>
</protein>
<evidence type="ECO:0000313" key="3">
    <source>
        <dbReference type="Proteomes" id="UP000191980"/>
    </source>
</evidence>
<dbReference type="EMBL" id="LPUF01000006">
    <property type="protein sequence ID" value="OQK15079.1"/>
    <property type="molecule type" value="Genomic_DNA"/>
</dbReference>
<organism evidence="2 3">
    <name type="scientific">Methyloprofundus sedimenti</name>
    <dbReference type="NCBI Taxonomy" id="1420851"/>
    <lineage>
        <taxon>Bacteria</taxon>
        <taxon>Pseudomonadati</taxon>
        <taxon>Pseudomonadota</taxon>
        <taxon>Gammaproteobacteria</taxon>
        <taxon>Methylococcales</taxon>
        <taxon>Methylococcaceae</taxon>
        <taxon>Methyloprofundus</taxon>
    </lineage>
</organism>
<dbReference type="GO" id="GO:0042910">
    <property type="term" value="F:xenobiotic transmembrane transporter activity"/>
    <property type="evidence" value="ECO:0007669"/>
    <property type="project" value="TreeGrafter"/>
</dbReference>
<feature type="transmembrane region" description="Helical" evidence="1">
    <location>
        <begin position="361"/>
        <end position="382"/>
    </location>
</feature>
<dbReference type="SUPFAM" id="SSF82693">
    <property type="entry name" value="Multidrug efflux transporter AcrB pore domain, PN1, PN2, PC1 and PC2 subdomains"/>
    <property type="match status" value="3"/>
</dbReference>
<dbReference type="SUPFAM" id="SSF82714">
    <property type="entry name" value="Multidrug efflux transporter AcrB TolC docking domain, DN and DC subdomains"/>
    <property type="match status" value="2"/>
</dbReference>
<dbReference type="Gene3D" id="3.30.2090.10">
    <property type="entry name" value="Multidrug efflux transporter AcrB TolC docking domain, DN and DC subdomains"/>
    <property type="match status" value="2"/>
</dbReference>
<feature type="transmembrane region" description="Helical" evidence="1">
    <location>
        <begin position="959"/>
        <end position="983"/>
    </location>
</feature>
<dbReference type="PANTHER" id="PTHR32063">
    <property type="match status" value="1"/>
</dbReference>
<dbReference type="Pfam" id="PF00873">
    <property type="entry name" value="ACR_tran"/>
    <property type="match status" value="1"/>
</dbReference>
<proteinExistence type="predicted"/>
<keyword evidence="1" id="KW-0812">Transmembrane</keyword>
<keyword evidence="1" id="KW-0472">Membrane</keyword>
<feature type="transmembrane region" description="Helical" evidence="1">
    <location>
        <begin position="464"/>
        <end position="487"/>
    </location>
</feature>
<dbReference type="PANTHER" id="PTHR32063:SF16">
    <property type="entry name" value="CATION EFFLUX SYSTEM (ACRB_ACRD_ACRF FAMILY)"/>
    <property type="match status" value="1"/>
</dbReference>
<comment type="caution">
    <text evidence="2">The sequence shown here is derived from an EMBL/GenBank/DDBJ whole genome shotgun (WGS) entry which is preliminary data.</text>
</comment>
<feature type="transmembrane region" description="Helical" evidence="1">
    <location>
        <begin position="335"/>
        <end position="354"/>
    </location>
</feature>
<feature type="transmembrane region" description="Helical" evidence="1">
    <location>
        <begin position="1004"/>
        <end position="1023"/>
    </location>
</feature>
<dbReference type="InterPro" id="IPR001036">
    <property type="entry name" value="Acrflvin-R"/>
</dbReference>
<feature type="transmembrane region" description="Helical" evidence="1">
    <location>
        <begin position="917"/>
        <end position="939"/>
    </location>
</feature>
<dbReference type="Gene3D" id="1.20.1640.10">
    <property type="entry name" value="Multidrug efflux transporter AcrB transmembrane domain"/>
    <property type="match status" value="2"/>
</dbReference>
<dbReference type="PRINTS" id="PR00702">
    <property type="entry name" value="ACRIFLAVINRP"/>
</dbReference>
<feature type="transmembrane region" description="Helical" evidence="1">
    <location>
        <begin position="435"/>
        <end position="458"/>
    </location>
</feature>